<organism evidence="1">
    <name type="scientific">Brassica napus</name>
    <name type="common">Rape</name>
    <dbReference type="NCBI Taxonomy" id="3708"/>
    <lineage>
        <taxon>Eukaryota</taxon>
        <taxon>Viridiplantae</taxon>
        <taxon>Streptophyta</taxon>
        <taxon>Embryophyta</taxon>
        <taxon>Tracheophyta</taxon>
        <taxon>Spermatophyta</taxon>
        <taxon>Magnoliopsida</taxon>
        <taxon>eudicotyledons</taxon>
        <taxon>Gunneridae</taxon>
        <taxon>Pentapetalae</taxon>
        <taxon>rosids</taxon>
        <taxon>malvids</taxon>
        <taxon>Brassicales</taxon>
        <taxon>Brassicaceae</taxon>
        <taxon>Brassiceae</taxon>
        <taxon>Brassica</taxon>
    </lineage>
</organism>
<sequence>MNLSSDFFHPLPRQNVRRQAYPFTTVLHLPPMFTSRPSRDRCKIYTAYSFVTGSLVALLYRRRHARIQALPSCSSLPSPSSSRSGEEKG</sequence>
<dbReference type="AlphaFoldDB" id="A0A816YAU1"/>
<dbReference type="Proteomes" id="UP001295469">
    <property type="component" value="Chromosome A07"/>
</dbReference>
<evidence type="ECO:0000313" key="1">
    <source>
        <dbReference type="EMBL" id="CAF2158340.1"/>
    </source>
</evidence>
<reference evidence="1" key="1">
    <citation type="submission" date="2021-01" db="EMBL/GenBank/DDBJ databases">
        <authorList>
            <consortium name="Genoscope - CEA"/>
            <person name="William W."/>
        </authorList>
    </citation>
    <scope>NUCLEOTIDE SEQUENCE</scope>
</reference>
<protein>
    <submittedName>
        <fullName evidence="1">(rape) hypothetical protein</fullName>
    </submittedName>
</protein>
<name>A0A816YAU1_BRANA</name>
<accession>A0A816YAU1</accession>
<gene>
    <name evidence="1" type="ORF">DARMORV10_A07P07310.1</name>
</gene>
<dbReference type="EMBL" id="HG994361">
    <property type="protein sequence ID" value="CAF2158340.1"/>
    <property type="molecule type" value="Genomic_DNA"/>
</dbReference>
<proteinExistence type="predicted"/>